<sequence length="353" mass="39232">MNINNAILHVFDFVSCVNVFAQVPMDLGNKAAKRYVASQAKRTLSNLDSKRGTFAENSLFAEELRSYFRGERDFVGLSQQIGEFVVGELSRMEKTPSTDLLVIDFEGDADQTVREMTDEEAEAAYKARGPRYFAIILLESRQAYMHEVGSNDFGDTATTIARHHAILPNPSQKVASFALISADDMAVWFVDKEREIAGEKRWIIPDGLLQCSMEASSREVLQAVTTVVEEVAEEFGANTAVALSRAKAYVAENAEESDEVDARELGREVFADQPRVAERFEAAVEKGALPERVVVEKAVAKRVTKSHKIRTDTGIELTFPAEYGENSDFIEFFSTPDGRIEIALKNIGAIENR</sequence>
<reference evidence="1 2" key="1">
    <citation type="journal article" date="2018" name="Elife">
        <title>Discovery and characterization of a prevalent human gut bacterial enzyme sufficient for the inactivation of a family of plant toxins.</title>
        <authorList>
            <person name="Koppel N."/>
            <person name="Bisanz J.E."/>
            <person name="Pandelia M.E."/>
            <person name="Turnbaugh P.J."/>
            <person name="Balskus E.P."/>
        </authorList>
    </citation>
    <scope>NUCLEOTIDE SEQUENCE [LARGE SCALE GENOMIC DNA]</scope>
    <source>
        <strain evidence="1 2">OB21 GAM 11</strain>
    </source>
</reference>
<evidence type="ECO:0000313" key="2">
    <source>
        <dbReference type="Proteomes" id="UP000253805"/>
    </source>
</evidence>
<dbReference type="InterPro" id="IPR007358">
    <property type="entry name" value="Nucleoid_associated_NdpA"/>
</dbReference>
<evidence type="ECO:0008006" key="3">
    <source>
        <dbReference type="Google" id="ProtNLM"/>
    </source>
</evidence>
<dbReference type="Pfam" id="PF04245">
    <property type="entry name" value="NA37"/>
    <property type="match status" value="1"/>
</dbReference>
<dbReference type="Proteomes" id="UP000253805">
    <property type="component" value="Unassembled WGS sequence"/>
</dbReference>
<proteinExistence type="predicted"/>
<gene>
    <name evidence="1" type="ORF">C1850_08495</name>
</gene>
<evidence type="ECO:0000313" key="1">
    <source>
        <dbReference type="EMBL" id="RDC43113.1"/>
    </source>
</evidence>
<organism evidence="1 2">
    <name type="scientific">Adlercreutzia equolifaciens subsp. celatus</name>
    <dbReference type="NCBI Taxonomy" id="394340"/>
    <lineage>
        <taxon>Bacteria</taxon>
        <taxon>Bacillati</taxon>
        <taxon>Actinomycetota</taxon>
        <taxon>Coriobacteriia</taxon>
        <taxon>Eggerthellales</taxon>
        <taxon>Eggerthellaceae</taxon>
        <taxon>Adlercreutzia</taxon>
    </lineage>
</organism>
<dbReference type="GO" id="GO:0009295">
    <property type="term" value="C:nucleoid"/>
    <property type="evidence" value="ECO:0007669"/>
    <property type="project" value="InterPro"/>
</dbReference>
<dbReference type="RefSeq" id="WP_114549349.1">
    <property type="nucleotide sequence ID" value="NZ_DBGDPA010000063.1"/>
</dbReference>
<dbReference type="EMBL" id="PPUT01000022">
    <property type="protein sequence ID" value="RDC43113.1"/>
    <property type="molecule type" value="Genomic_DNA"/>
</dbReference>
<protein>
    <recommendedName>
        <fullName evidence="3">Nucleoid-associated protein</fullName>
    </recommendedName>
</protein>
<name>A0A369NYX5_9ACTN</name>
<accession>A0A369NYX5</accession>
<dbReference type="AlphaFoldDB" id="A0A369NYX5"/>
<comment type="caution">
    <text evidence="1">The sequence shown here is derived from an EMBL/GenBank/DDBJ whole genome shotgun (WGS) entry which is preliminary data.</text>
</comment>